<accession>L7FF32</accession>
<evidence type="ECO:0000313" key="2">
    <source>
        <dbReference type="Proteomes" id="UP000010931"/>
    </source>
</evidence>
<name>L7FF32_STRT8</name>
<keyword evidence="2" id="KW-1185">Reference proteome</keyword>
<proteinExistence type="predicted"/>
<evidence type="ECO:0000313" key="1">
    <source>
        <dbReference type="EMBL" id="ELP69285.1"/>
    </source>
</evidence>
<protein>
    <submittedName>
        <fullName evidence="1">Uncharacterized protein</fullName>
    </submittedName>
</protein>
<dbReference type="Proteomes" id="UP000010931">
    <property type="component" value="Unassembled WGS sequence"/>
</dbReference>
<gene>
    <name evidence="1" type="ORF">STRTUCAR8_09542</name>
</gene>
<sequence length="75" mass="7978">MGGTARRVCRQCSETEGDARRAHAGQQAQRAVAAGAGGLVGLHRLKVEQCHVDSFRRSRWSGFSVGTGVASRLLV</sequence>
<organism evidence="1 2">
    <name type="scientific">Streptomyces turgidiscabies (strain Car8)</name>
    <dbReference type="NCBI Taxonomy" id="698760"/>
    <lineage>
        <taxon>Bacteria</taxon>
        <taxon>Bacillati</taxon>
        <taxon>Actinomycetota</taxon>
        <taxon>Actinomycetes</taxon>
        <taxon>Kitasatosporales</taxon>
        <taxon>Streptomycetaceae</taxon>
        <taxon>Streptomyces</taxon>
    </lineage>
</organism>
<reference evidence="1 2" key="1">
    <citation type="journal article" date="2011" name="Plasmid">
        <title>Streptomyces turgidiscabies Car8 contains a modular pathogenicity island that shares virulence genes with other actinobacterial plant pathogens.</title>
        <authorList>
            <person name="Huguet-Tapia J.C."/>
            <person name="Badger J.H."/>
            <person name="Loria R."/>
            <person name="Pettis G.S."/>
        </authorList>
    </citation>
    <scope>NUCLEOTIDE SEQUENCE [LARGE SCALE GENOMIC DNA]</scope>
    <source>
        <strain evidence="1 2">Car8</strain>
    </source>
</reference>
<dbReference type="EMBL" id="AEJB01000156">
    <property type="protein sequence ID" value="ELP69285.1"/>
    <property type="molecule type" value="Genomic_DNA"/>
</dbReference>
<comment type="caution">
    <text evidence="1">The sequence shown here is derived from an EMBL/GenBank/DDBJ whole genome shotgun (WGS) entry which is preliminary data.</text>
</comment>
<dbReference type="AlphaFoldDB" id="L7FF32"/>
<feature type="non-terminal residue" evidence="1">
    <location>
        <position position="75"/>
    </location>
</feature>